<dbReference type="InterPro" id="IPR051446">
    <property type="entry name" value="HTH_trans_reg/aminotransferase"/>
</dbReference>
<dbReference type="AlphaFoldDB" id="A0A4R1F8B3"/>
<dbReference type="OrthoDB" id="9808770at2"/>
<dbReference type="PROSITE" id="PS50949">
    <property type="entry name" value="HTH_GNTR"/>
    <property type="match status" value="1"/>
</dbReference>
<dbReference type="RefSeq" id="WP_131904609.1">
    <property type="nucleotide sequence ID" value="NZ_BAAAFU010000008.1"/>
</dbReference>
<dbReference type="GO" id="GO:0030170">
    <property type="term" value="F:pyridoxal phosphate binding"/>
    <property type="evidence" value="ECO:0007669"/>
    <property type="project" value="InterPro"/>
</dbReference>
<dbReference type="InterPro" id="IPR004839">
    <property type="entry name" value="Aminotransferase_I/II_large"/>
</dbReference>
<dbReference type="SUPFAM" id="SSF53383">
    <property type="entry name" value="PLP-dependent transferases"/>
    <property type="match status" value="1"/>
</dbReference>
<keyword evidence="3" id="KW-0805">Transcription regulation</keyword>
<dbReference type="CDD" id="cd07377">
    <property type="entry name" value="WHTH_GntR"/>
    <property type="match status" value="1"/>
</dbReference>
<keyword evidence="8" id="KW-1185">Reference proteome</keyword>
<feature type="domain" description="HTH gntR-type" evidence="6">
    <location>
        <begin position="8"/>
        <end position="76"/>
    </location>
</feature>
<comment type="similarity">
    <text evidence="1">In the C-terminal section; belongs to the class-I pyridoxal-phosphate-dependent aminotransferase family.</text>
</comment>
<name>A0A4R1F8B3_9GAMM</name>
<dbReference type="SUPFAM" id="SSF46785">
    <property type="entry name" value="Winged helix' DNA-binding domain"/>
    <property type="match status" value="1"/>
</dbReference>
<reference evidence="7 8" key="1">
    <citation type="submission" date="2019-03" db="EMBL/GenBank/DDBJ databases">
        <title>Genomic Encyclopedia of Type Strains, Phase IV (KMG-IV): sequencing the most valuable type-strain genomes for metagenomic binning, comparative biology and taxonomic classification.</title>
        <authorList>
            <person name="Goeker M."/>
        </authorList>
    </citation>
    <scope>NUCLEOTIDE SEQUENCE [LARGE SCALE GENOMIC DNA]</scope>
    <source>
        <strain evidence="7 8">DSM 24830</strain>
    </source>
</reference>
<dbReference type="Pfam" id="PF00155">
    <property type="entry name" value="Aminotran_1_2"/>
    <property type="match status" value="1"/>
</dbReference>
<sequence>MIKLSGQGSLYRQLYESLKNTILAGEYKAGEKLPSSRELAKSLHVSRNTVINCYEQLLAEGYIETRFGSGSFVTDNDLSKQQQLPKQHYRPPKLSDSAQYSLKQWQAYDLNHLDRAALDVNFQYGPVDINEYLLKDINQIARRFSQTLDSNYQRPEGLLKLRESIARYAQQNRGCQCNADNIVITNGSQQALDLIARLLIQKGEKVIIEEPGYRGAAQAFSNAGAKLIRCDVDNEGIDLDKIDPDNKSNSTGNNNVRLVYTTPSHQFPTGAVLPLSRRIKLLEWANANNAFIVEDDYDSEFRYQGPPIEAIQGLDQSGQTIYIGTFSKVLSPVLRIGYVILPTPLVEPFTALKWCSDRHSPLLNQQILAEFINSPLYARHLKRMRKIYSRRREILISKLEEYFGNEISVEGTNAGIHLLVWFKQLDAAKEKDFIQLAKNKSVGIYSANKLYQKPPKNLGLLIGYGNSSCDQIELGIERLAECYSSNTRV</sequence>
<dbReference type="Proteomes" id="UP000294887">
    <property type="component" value="Unassembled WGS sequence"/>
</dbReference>
<dbReference type="PANTHER" id="PTHR46577:SF1">
    <property type="entry name" value="HTH-TYPE TRANSCRIPTIONAL REGULATORY PROTEIN GABR"/>
    <property type="match status" value="1"/>
</dbReference>
<dbReference type="Gene3D" id="1.10.10.10">
    <property type="entry name" value="Winged helix-like DNA-binding domain superfamily/Winged helix DNA-binding domain"/>
    <property type="match status" value="1"/>
</dbReference>
<protein>
    <submittedName>
        <fullName evidence="7">GntR family transcriptional regulator</fullName>
    </submittedName>
</protein>
<evidence type="ECO:0000259" key="6">
    <source>
        <dbReference type="PROSITE" id="PS50949"/>
    </source>
</evidence>
<proteinExistence type="inferred from homology"/>
<evidence type="ECO:0000256" key="2">
    <source>
        <dbReference type="ARBA" id="ARBA00022898"/>
    </source>
</evidence>
<keyword evidence="4" id="KW-0238">DNA-binding</keyword>
<dbReference type="GO" id="GO:0003700">
    <property type="term" value="F:DNA-binding transcription factor activity"/>
    <property type="evidence" value="ECO:0007669"/>
    <property type="project" value="InterPro"/>
</dbReference>
<dbReference type="InterPro" id="IPR000524">
    <property type="entry name" value="Tscrpt_reg_HTH_GntR"/>
</dbReference>
<evidence type="ECO:0000256" key="1">
    <source>
        <dbReference type="ARBA" id="ARBA00005384"/>
    </source>
</evidence>
<evidence type="ECO:0000313" key="8">
    <source>
        <dbReference type="Proteomes" id="UP000294887"/>
    </source>
</evidence>
<gene>
    <name evidence="7" type="ORF">EV695_0804</name>
</gene>
<dbReference type="Gene3D" id="3.40.640.10">
    <property type="entry name" value="Type I PLP-dependent aspartate aminotransferase-like (Major domain)"/>
    <property type="match status" value="1"/>
</dbReference>
<evidence type="ECO:0000256" key="3">
    <source>
        <dbReference type="ARBA" id="ARBA00023015"/>
    </source>
</evidence>
<dbReference type="PRINTS" id="PR00035">
    <property type="entry name" value="HTHGNTR"/>
</dbReference>
<dbReference type="PANTHER" id="PTHR46577">
    <property type="entry name" value="HTH-TYPE TRANSCRIPTIONAL REGULATORY PROTEIN GABR"/>
    <property type="match status" value="1"/>
</dbReference>
<keyword evidence="2" id="KW-0663">Pyridoxal phosphate</keyword>
<evidence type="ECO:0000256" key="5">
    <source>
        <dbReference type="ARBA" id="ARBA00023163"/>
    </source>
</evidence>
<comment type="caution">
    <text evidence="7">The sequence shown here is derived from an EMBL/GenBank/DDBJ whole genome shotgun (WGS) entry which is preliminary data.</text>
</comment>
<dbReference type="InterPro" id="IPR015421">
    <property type="entry name" value="PyrdxlP-dep_Trfase_major"/>
</dbReference>
<dbReference type="Pfam" id="PF00392">
    <property type="entry name" value="GntR"/>
    <property type="match status" value="1"/>
</dbReference>
<accession>A0A4R1F8B3</accession>
<dbReference type="SMART" id="SM00345">
    <property type="entry name" value="HTH_GNTR"/>
    <property type="match status" value="1"/>
</dbReference>
<dbReference type="InterPro" id="IPR036390">
    <property type="entry name" value="WH_DNA-bd_sf"/>
</dbReference>
<organism evidence="7 8">
    <name type="scientific">Cocleimonas flava</name>
    <dbReference type="NCBI Taxonomy" id="634765"/>
    <lineage>
        <taxon>Bacteria</taxon>
        <taxon>Pseudomonadati</taxon>
        <taxon>Pseudomonadota</taxon>
        <taxon>Gammaproteobacteria</taxon>
        <taxon>Thiotrichales</taxon>
        <taxon>Thiotrichaceae</taxon>
        <taxon>Cocleimonas</taxon>
    </lineage>
</organism>
<evidence type="ECO:0000256" key="4">
    <source>
        <dbReference type="ARBA" id="ARBA00023125"/>
    </source>
</evidence>
<dbReference type="GO" id="GO:0003677">
    <property type="term" value="F:DNA binding"/>
    <property type="evidence" value="ECO:0007669"/>
    <property type="project" value="UniProtKB-KW"/>
</dbReference>
<dbReference type="EMBL" id="SMFQ01000002">
    <property type="protein sequence ID" value="TCJ88944.1"/>
    <property type="molecule type" value="Genomic_DNA"/>
</dbReference>
<keyword evidence="5" id="KW-0804">Transcription</keyword>
<dbReference type="CDD" id="cd00609">
    <property type="entry name" value="AAT_like"/>
    <property type="match status" value="1"/>
</dbReference>
<evidence type="ECO:0000313" key="7">
    <source>
        <dbReference type="EMBL" id="TCJ88944.1"/>
    </source>
</evidence>
<dbReference type="InterPro" id="IPR036388">
    <property type="entry name" value="WH-like_DNA-bd_sf"/>
</dbReference>
<dbReference type="InterPro" id="IPR015424">
    <property type="entry name" value="PyrdxlP-dep_Trfase"/>
</dbReference>